<dbReference type="EMBL" id="JAICBX010000001">
    <property type="protein sequence ID" value="MBW8636732.1"/>
    <property type="molecule type" value="Genomic_DNA"/>
</dbReference>
<dbReference type="Pfam" id="PF00557">
    <property type="entry name" value="Peptidase_M24"/>
    <property type="match status" value="1"/>
</dbReference>
<dbReference type="CDD" id="cd01066">
    <property type="entry name" value="APP_MetAP"/>
    <property type="match status" value="1"/>
</dbReference>
<dbReference type="AlphaFoldDB" id="A0AAE2ZL93"/>
<dbReference type="InterPro" id="IPR050659">
    <property type="entry name" value="Peptidase_M24B"/>
</dbReference>
<dbReference type="Proteomes" id="UP001196509">
    <property type="component" value="Unassembled WGS sequence"/>
</dbReference>
<evidence type="ECO:0000259" key="1">
    <source>
        <dbReference type="Pfam" id="PF00557"/>
    </source>
</evidence>
<feature type="domain" description="Peptidase M24" evidence="1">
    <location>
        <begin position="165"/>
        <end position="365"/>
    </location>
</feature>
<dbReference type="InterPro" id="IPR029149">
    <property type="entry name" value="Creatin/AminoP/Spt16_N"/>
</dbReference>
<keyword evidence="3" id="KW-1185">Reference proteome</keyword>
<dbReference type="SUPFAM" id="SSF55920">
    <property type="entry name" value="Creatinase/aminopeptidase"/>
    <property type="match status" value="1"/>
</dbReference>
<dbReference type="InterPro" id="IPR000994">
    <property type="entry name" value="Pept_M24"/>
</dbReference>
<name>A0AAE2ZL93_9HYPH</name>
<dbReference type="SUPFAM" id="SSF53092">
    <property type="entry name" value="Creatinase/prolidase N-terminal domain"/>
    <property type="match status" value="1"/>
</dbReference>
<evidence type="ECO:0000313" key="3">
    <source>
        <dbReference type="Proteomes" id="UP001196509"/>
    </source>
</evidence>
<dbReference type="Gene3D" id="3.90.230.10">
    <property type="entry name" value="Creatinase/methionine aminopeptidase superfamily"/>
    <property type="match status" value="1"/>
</dbReference>
<dbReference type="Gene3D" id="3.40.350.10">
    <property type="entry name" value="Creatinase/prolidase N-terminal domain"/>
    <property type="match status" value="1"/>
</dbReference>
<evidence type="ECO:0000313" key="2">
    <source>
        <dbReference type="EMBL" id="MBW8636732.1"/>
    </source>
</evidence>
<accession>A0AAE2ZL93</accession>
<comment type="caution">
    <text evidence="2">The sequence shown here is derived from an EMBL/GenBank/DDBJ whole genome shotgun (WGS) entry which is preliminary data.</text>
</comment>
<gene>
    <name evidence="2" type="ORF">K1W69_06005</name>
</gene>
<dbReference type="InterPro" id="IPR036005">
    <property type="entry name" value="Creatinase/aminopeptidase-like"/>
</dbReference>
<dbReference type="PANTHER" id="PTHR46112">
    <property type="entry name" value="AMINOPEPTIDASE"/>
    <property type="match status" value="1"/>
</dbReference>
<sequence>MTADTLAGACRERAFSFTDADAIVTDNPDHIGYLCGYRSILHDMAPYRQLLVATRGRSALVTGASDAGAAQEVVGESCRIWRYGTFFVYGDEDSVATPPAHADFGDAVLAALESELPDKGSILIDLDRADTMAIVAQTLSNWRRLPAASVLARSRAVKLSGELDRLRHASRATDAAIASASRMIRPGVTELELAAEISRMIVGEGGVPRFVVVTSGERSSLVDAFATERRIEQGDIVRIDVGGRFSGYHSDMARSFCCGEPEPLAEQRYDALLDGEQAELNLIRPGASAHDIFEAAVAAVRKGGIPDYRRNHCGHGIGIASHEFPYIASGNETELEAGMALCLETPYYERGWGGMMVEDTVIVTNDGYERITPSSRALRQIASV</sequence>
<reference evidence="2" key="1">
    <citation type="submission" date="2021-08" db="EMBL/GenBank/DDBJ databases">
        <title>Hoeflea bacterium WL0058 sp. nov., isolated from the sediment.</title>
        <authorList>
            <person name="Wang L."/>
            <person name="Zhang D."/>
        </authorList>
    </citation>
    <scope>NUCLEOTIDE SEQUENCE</scope>
    <source>
        <strain evidence="2">WL0058</strain>
    </source>
</reference>
<organism evidence="2 3">
    <name type="scientific">Flavimaribacter sediminis</name>
    <dbReference type="NCBI Taxonomy" id="2865987"/>
    <lineage>
        <taxon>Bacteria</taxon>
        <taxon>Pseudomonadati</taxon>
        <taxon>Pseudomonadota</taxon>
        <taxon>Alphaproteobacteria</taxon>
        <taxon>Hyphomicrobiales</taxon>
        <taxon>Rhizobiaceae</taxon>
        <taxon>Flavimaribacter</taxon>
    </lineage>
</organism>
<dbReference type="PANTHER" id="PTHR46112:SF2">
    <property type="entry name" value="XAA-PRO AMINOPEPTIDASE P-RELATED"/>
    <property type="match status" value="1"/>
</dbReference>
<protein>
    <submittedName>
        <fullName evidence="2">Xaa-Pro peptidase family protein</fullName>
    </submittedName>
</protein>
<proteinExistence type="predicted"/>
<dbReference type="RefSeq" id="WP_220227388.1">
    <property type="nucleotide sequence ID" value="NZ_JAICBX010000001.1"/>
</dbReference>